<evidence type="ECO:0000256" key="1">
    <source>
        <dbReference type="ARBA" id="ARBA00023125"/>
    </source>
</evidence>
<dbReference type="InterPro" id="IPR010982">
    <property type="entry name" value="Lambda_DNA-bd_dom_sf"/>
</dbReference>
<accession>A0A345BYP5</accession>
<dbReference type="SUPFAM" id="SSF47413">
    <property type="entry name" value="lambda repressor-like DNA-binding domains"/>
    <property type="match status" value="1"/>
</dbReference>
<dbReference type="Gene3D" id="1.10.260.40">
    <property type="entry name" value="lambda repressor-like DNA-binding domains"/>
    <property type="match status" value="1"/>
</dbReference>
<dbReference type="Proteomes" id="UP000252100">
    <property type="component" value="Chromosome"/>
</dbReference>
<evidence type="ECO:0000313" key="4">
    <source>
        <dbReference type="Proteomes" id="UP000252100"/>
    </source>
</evidence>
<sequence>MKKSERVLSNNLYLLRAEKRWTQKYVAEQLGVTRQTINSLEASKYNPSLMLAFEISQLYRKRIDEIFSYEKKGECGG</sequence>
<reference evidence="3 4" key="1">
    <citation type="journal article" date="2018" name="J. Microbiol.">
        <title>Salicibibacter kimchii gen. nov., sp. nov., a moderately halophilic and alkalitolerant bacterium in the family Bacillaceae, isolated from kimchi.</title>
        <authorList>
            <person name="Jang J.Y."/>
            <person name="Oh Y.J."/>
            <person name="Lim S.K."/>
            <person name="Park H.K."/>
            <person name="Lee C."/>
            <person name="Kim J.Y."/>
            <person name="Lee M.A."/>
            <person name="Choi H.J."/>
        </authorList>
    </citation>
    <scope>NUCLEOTIDE SEQUENCE [LARGE SCALE GENOMIC DNA]</scope>
    <source>
        <strain evidence="3 4">NKC1-1</strain>
    </source>
</reference>
<feature type="domain" description="HTH cro/C1-type" evidence="2">
    <location>
        <begin position="12"/>
        <end position="66"/>
    </location>
</feature>
<keyword evidence="4" id="KW-1185">Reference proteome</keyword>
<evidence type="ECO:0000259" key="2">
    <source>
        <dbReference type="PROSITE" id="PS50943"/>
    </source>
</evidence>
<dbReference type="CDD" id="cd00093">
    <property type="entry name" value="HTH_XRE"/>
    <property type="match status" value="1"/>
</dbReference>
<organism evidence="3 4">
    <name type="scientific">Salicibibacter kimchii</name>
    <dbReference type="NCBI Taxonomy" id="2099786"/>
    <lineage>
        <taxon>Bacteria</taxon>
        <taxon>Bacillati</taxon>
        <taxon>Bacillota</taxon>
        <taxon>Bacilli</taxon>
        <taxon>Bacillales</taxon>
        <taxon>Bacillaceae</taxon>
        <taxon>Salicibibacter</taxon>
    </lineage>
</organism>
<protein>
    <submittedName>
        <fullName evidence="3">Transcriptional regulator</fullName>
    </submittedName>
</protein>
<name>A0A345BYP5_9BACI</name>
<dbReference type="AlphaFoldDB" id="A0A345BYP5"/>
<dbReference type="Pfam" id="PF01381">
    <property type="entry name" value="HTH_3"/>
    <property type="match status" value="1"/>
</dbReference>
<dbReference type="PANTHER" id="PTHR46558:SF4">
    <property type="entry name" value="DNA-BIDING PHAGE PROTEIN"/>
    <property type="match status" value="1"/>
</dbReference>
<dbReference type="OrthoDB" id="9808239at2"/>
<dbReference type="GO" id="GO:0003677">
    <property type="term" value="F:DNA binding"/>
    <property type="evidence" value="ECO:0007669"/>
    <property type="project" value="UniProtKB-KW"/>
</dbReference>
<proteinExistence type="predicted"/>
<dbReference type="RefSeq" id="WP_114372541.1">
    <property type="nucleotide sequence ID" value="NZ_CP031092.1"/>
</dbReference>
<keyword evidence="1" id="KW-0238">DNA-binding</keyword>
<dbReference type="SMART" id="SM00530">
    <property type="entry name" value="HTH_XRE"/>
    <property type="match status" value="1"/>
</dbReference>
<dbReference type="EMBL" id="CP031092">
    <property type="protein sequence ID" value="AXF56076.1"/>
    <property type="molecule type" value="Genomic_DNA"/>
</dbReference>
<evidence type="ECO:0000313" key="3">
    <source>
        <dbReference type="EMBL" id="AXF56076.1"/>
    </source>
</evidence>
<dbReference type="PANTHER" id="PTHR46558">
    <property type="entry name" value="TRACRIPTIONAL REGULATORY PROTEIN-RELATED-RELATED"/>
    <property type="match status" value="1"/>
</dbReference>
<dbReference type="PROSITE" id="PS50943">
    <property type="entry name" value="HTH_CROC1"/>
    <property type="match status" value="1"/>
</dbReference>
<dbReference type="KEGG" id="rue:DT065_08585"/>
<gene>
    <name evidence="3" type="ORF">DT065_08585</name>
</gene>
<dbReference type="InterPro" id="IPR001387">
    <property type="entry name" value="Cro/C1-type_HTH"/>
</dbReference>